<evidence type="ECO:0000313" key="3">
    <source>
        <dbReference type="EMBL" id="MCQ1527941.1"/>
    </source>
</evidence>
<dbReference type="Pfam" id="PF16924">
    <property type="entry name" value="DpaA_N"/>
    <property type="match status" value="1"/>
</dbReference>
<reference evidence="3 4" key="1">
    <citation type="submission" date="2021-10" db="EMBL/GenBank/DDBJ databases">
        <title>Lutispora strain m25 sp. nov., a thermophilic, non-spore-forming bacterium isolated from a lab-scale methanogenic bioreactor digesting anaerobic sludge.</title>
        <authorList>
            <person name="El Houari A."/>
            <person name="Mcdonald J."/>
        </authorList>
    </citation>
    <scope>NUCLEOTIDE SEQUENCE [LARGE SCALE GENOMIC DNA]</scope>
    <source>
        <strain evidence="4">m25</strain>
    </source>
</reference>
<dbReference type="Proteomes" id="UP001651880">
    <property type="component" value="Unassembled WGS sequence"/>
</dbReference>
<dbReference type="Pfam" id="PF02826">
    <property type="entry name" value="2-Hacid_dh_C"/>
    <property type="match status" value="1"/>
</dbReference>
<feature type="domain" description="D-isomer specific 2-hydroxyacid dehydrogenase NAD-binding" evidence="1">
    <location>
        <begin position="147"/>
        <end position="240"/>
    </location>
</feature>
<dbReference type="InterPro" id="IPR031629">
    <property type="entry name" value="DpaA_N"/>
</dbReference>
<evidence type="ECO:0000313" key="4">
    <source>
        <dbReference type="Proteomes" id="UP001651880"/>
    </source>
</evidence>
<keyword evidence="4" id="KW-1185">Reference proteome</keyword>
<dbReference type="InterPro" id="IPR006140">
    <property type="entry name" value="D-isomer_DH_NAD-bd"/>
</dbReference>
<organism evidence="3 4">
    <name type="scientific">Lutispora saccharofermentans</name>
    <dbReference type="NCBI Taxonomy" id="3024236"/>
    <lineage>
        <taxon>Bacteria</taxon>
        <taxon>Bacillati</taxon>
        <taxon>Bacillota</taxon>
        <taxon>Clostridia</taxon>
        <taxon>Lutisporales</taxon>
        <taxon>Lutisporaceae</taxon>
        <taxon>Lutispora</taxon>
    </lineage>
</organism>
<dbReference type="SUPFAM" id="SSF51735">
    <property type="entry name" value="NAD(P)-binding Rossmann-fold domains"/>
    <property type="match status" value="1"/>
</dbReference>
<evidence type="ECO:0000259" key="2">
    <source>
        <dbReference type="Pfam" id="PF16924"/>
    </source>
</evidence>
<gene>
    <name evidence="3" type="ORF">LJD61_00050</name>
</gene>
<dbReference type="InterPro" id="IPR036291">
    <property type="entry name" value="NAD(P)-bd_dom_sf"/>
</dbReference>
<feature type="domain" description="Dipicolinate synthase subunit A N-terminal" evidence="2">
    <location>
        <begin position="8"/>
        <end position="120"/>
    </location>
</feature>
<dbReference type="RefSeq" id="WP_255225458.1">
    <property type="nucleotide sequence ID" value="NZ_JAJEKE010000001.1"/>
</dbReference>
<proteinExistence type="predicted"/>
<comment type="caution">
    <text evidence="3">The sequence shown here is derived from an EMBL/GenBank/DDBJ whole genome shotgun (WGS) entry which is preliminary data.</text>
</comment>
<accession>A0ABT1NDL4</accession>
<evidence type="ECO:0000259" key="1">
    <source>
        <dbReference type="Pfam" id="PF02826"/>
    </source>
</evidence>
<dbReference type="EMBL" id="JAJEKE010000001">
    <property type="protein sequence ID" value="MCQ1527941.1"/>
    <property type="molecule type" value="Genomic_DNA"/>
</dbReference>
<evidence type="ECO:0008006" key="5">
    <source>
        <dbReference type="Google" id="ProtNLM"/>
    </source>
</evidence>
<protein>
    <recommendedName>
        <fullName evidence="5">Dipicolinate synthase subunit A</fullName>
    </recommendedName>
</protein>
<dbReference type="Gene3D" id="3.40.50.720">
    <property type="entry name" value="NAD(P)-binding Rossmann-like Domain"/>
    <property type="match status" value="1"/>
</dbReference>
<name>A0ABT1NDL4_9FIRM</name>
<sequence>MIIEKNDKIMILGGDERIEELIKLYQREGYIISTYGHENLQLEGVREYETIKEGIEENNIIIGPIPFNWGDKVNMKLSGKAAFTESFINLLSPDKKLILGAPDLYFTDLAQKKKLAYLDYNKDECFQIFNAAATAEGTISIIINERNTTIYNSSILVIGYGRIGKVLAGYLKAFNPDLYVAARKSTDVAWIDLNGCKGLKTDEIDKVIRDMDIIINTVPALIIPEMLVDAVKKDALIIDLASKPGGLDHSYAIGKGIKIIHALGLPGKISPKSAAKIIFDTIFILH</sequence>